<keyword evidence="1" id="KW-0472">Membrane</keyword>
<dbReference type="EMBL" id="JAANXD010000019">
    <property type="protein sequence ID" value="MBS1257312.1"/>
    <property type="molecule type" value="Genomic_DNA"/>
</dbReference>
<evidence type="ECO:0000256" key="1">
    <source>
        <dbReference type="SAM" id="Phobius"/>
    </source>
</evidence>
<name>A0A942A3V2_9BACT</name>
<dbReference type="PROSITE" id="PS51257">
    <property type="entry name" value="PROKAR_LIPOPROTEIN"/>
    <property type="match status" value="1"/>
</dbReference>
<proteinExistence type="predicted"/>
<feature type="transmembrane region" description="Helical" evidence="1">
    <location>
        <begin position="43"/>
        <end position="65"/>
    </location>
</feature>
<keyword evidence="1" id="KW-0812">Transmembrane</keyword>
<dbReference type="AlphaFoldDB" id="A0A942A3V2"/>
<protein>
    <submittedName>
        <fullName evidence="2">Uncharacterized protein</fullName>
    </submittedName>
</protein>
<keyword evidence="1" id="KW-1133">Transmembrane helix</keyword>
<sequence length="86" mass="9132">MIKHQLLMIGFRSSIYIAVFVFFLSCVLGYASGLAIETIIQKAVIAGSLSGLASYVLLRTLVGLIPDNIGVESNKDVNNGNESAGQ</sequence>
<organism evidence="2 3">
    <name type="scientific">Candidatus Scalindua arabica</name>
    <dbReference type="NCBI Taxonomy" id="1127984"/>
    <lineage>
        <taxon>Bacteria</taxon>
        <taxon>Pseudomonadati</taxon>
        <taxon>Planctomycetota</taxon>
        <taxon>Candidatus Brocadiia</taxon>
        <taxon>Candidatus Brocadiales</taxon>
        <taxon>Candidatus Scalinduaceae</taxon>
        <taxon>Candidatus Scalindua</taxon>
    </lineage>
</organism>
<feature type="transmembrane region" description="Helical" evidence="1">
    <location>
        <begin position="15"/>
        <end position="36"/>
    </location>
</feature>
<comment type="caution">
    <text evidence="2">The sequence shown here is derived from an EMBL/GenBank/DDBJ whole genome shotgun (WGS) entry which is preliminary data.</text>
</comment>
<evidence type="ECO:0000313" key="3">
    <source>
        <dbReference type="Proteomes" id="UP000722750"/>
    </source>
</evidence>
<evidence type="ECO:0000313" key="2">
    <source>
        <dbReference type="EMBL" id="MBS1257312.1"/>
    </source>
</evidence>
<accession>A0A942A3V2</accession>
<dbReference type="Proteomes" id="UP000722750">
    <property type="component" value="Unassembled WGS sequence"/>
</dbReference>
<reference evidence="2" key="1">
    <citation type="journal article" date="2021" name="ISME J.">
        <title>Fine-scale metabolic discontinuity in a stratified prokaryote microbiome of a Red Sea deep halocline.</title>
        <authorList>
            <person name="Michoud G."/>
            <person name="Ngugi D.K."/>
            <person name="Barozzi A."/>
            <person name="Merlino G."/>
            <person name="Calleja M.L."/>
            <person name="Delgado-Huertas A."/>
            <person name="Moran X.A.G."/>
            <person name="Daffonchio D."/>
        </authorList>
    </citation>
    <scope>NUCLEOTIDE SEQUENCE</scope>
    <source>
        <strain evidence="2">SuakinDeep_MAG55_1</strain>
    </source>
</reference>
<gene>
    <name evidence="2" type="ORF">MAG551_00354</name>
</gene>